<dbReference type="OrthoDB" id="6622349at2759"/>
<feature type="non-terminal residue" evidence="1">
    <location>
        <position position="1"/>
    </location>
</feature>
<organism evidence="1 2">
    <name type="scientific">Ignelater luminosus</name>
    <name type="common">Cucubano</name>
    <name type="synonym">Pyrophorus luminosus</name>
    <dbReference type="NCBI Taxonomy" id="2038154"/>
    <lineage>
        <taxon>Eukaryota</taxon>
        <taxon>Metazoa</taxon>
        <taxon>Ecdysozoa</taxon>
        <taxon>Arthropoda</taxon>
        <taxon>Hexapoda</taxon>
        <taxon>Insecta</taxon>
        <taxon>Pterygota</taxon>
        <taxon>Neoptera</taxon>
        <taxon>Endopterygota</taxon>
        <taxon>Coleoptera</taxon>
        <taxon>Polyphaga</taxon>
        <taxon>Elateriformia</taxon>
        <taxon>Elateroidea</taxon>
        <taxon>Elateridae</taxon>
        <taxon>Agrypninae</taxon>
        <taxon>Pyrophorini</taxon>
        <taxon>Ignelater</taxon>
    </lineage>
</organism>
<evidence type="ECO:0000313" key="1">
    <source>
        <dbReference type="EMBL" id="KAF2896599.1"/>
    </source>
</evidence>
<protein>
    <submittedName>
        <fullName evidence="1">Uncharacterized protein</fullName>
    </submittedName>
</protein>
<sequence length="89" mass="10179">YDEGLWAGILGTSLHGPVFLPDRLIAEMFLHFLEETFVNLADDIPLATVHNSWFQMDEIKIGLQPIILTDKLVAMVLFCSQQKDPTRHR</sequence>
<dbReference type="Proteomes" id="UP000801492">
    <property type="component" value="Unassembled WGS sequence"/>
</dbReference>
<accession>A0A8K0D241</accession>
<proteinExistence type="predicted"/>
<comment type="caution">
    <text evidence="1">The sequence shown here is derived from an EMBL/GenBank/DDBJ whole genome shotgun (WGS) entry which is preliminary data.</text>
</comment>
<evidence type="ECO:0000313" key="2">
    <source>
        <dbReference type="Proteomes" id="UP000801492"/>
    </source>
</evidence>
<gene>
    <name evidence="1" type="ORF">ILUMI_09574</name>
</gene>
<reference evidence="1" key="1">
    <citation type="submission" date="2019-08" db="EMBL/GenBank/DDBJ databases">
        <title>The genome of the North American firefly Photinus pyralis.</title>
        <authorList>
            <consortium name="Photinus pyralis genome working group"/>
            <person name="Fallon T.R."/>
            <person name="Sander Lower S.E."/>
            <person name="Weng J.-K."/>
        </authorList>
    </citation>
    <scope>NUCLEOTIDE SEQUENCE</scope>
    <source>
        <strain evidence="1">TRF0915ILg1</strain>
        <tissue evidence="1">Whole body</tissue>
    </source>
</reference>
<name>A0A8K0D241_IGNLU</name>
<keyword evidence="2" id="KW-1185">Reference proteome</keyword>
<dbReference type="EMBL" id="VTPC01004917">
    <property type="protein sequence ID" value="KAF2896599.1"/>
    <property type="molecule type" value="Genomic_DNA"/>
</dbReference>
<dbReference type="AlphaFoldDB" id="A0A8K0D241"/>